<dbReference type="InterPro" id="IPR050382">
    <property type="entry name" value="MFS_Na/Anion_cotransporter"/>
</dbReference>
<evidence type="ECO:0000256" key="4">
    <source>
        <dbReference type="ARBA" id="ARBA00023136"/>
    </source>
</evidence>
<dbReference type="CDD" id="cd17319">
    <property type="entry name" value="MFS_ExuT_GudP_like"/>
    <property type="match status" value="1"/>
</dbReference>
<keyword evidence="3 5" id="KW-1133">Transmembrane helix</keyword>
<proteinExistence type="predicted"/>
<dbReference type="InterPro" id="IPR036259">
    <property type="entry name" value="MFS_trans_sf"/>
</dbReference>
<dbReference type="PROSITE" id="PS50850">
    <property type="entry name" value="MFS"/>
    <property type="match status" value="1"/>
</dbReference>
<comment type="subcellular location">
    <subcellularLocation>
        <location evidence="1">Membrane</location>
        <topology evidence="1">Multi-pass membrane protein</topology>
    </subcellularLocation>
</comment>
<reference evidence="7" key="2">
    <citation type="submission" date="2020-09" db="EMBL/GenBank/DDBJ databases">
        <authorList>
            <person name="Sun Q."/>
            <person name="Zhou Y."/>
        </authorList>
    </citation>
    <scope>NUCLEOTIDE SEQUENCE</scope>
    <source>
        <strain evidence="7">CGMCC 1.12997</strain>
    </source>
</reference>
<dbReference type="EMBL" id="BMGT01000003">
    <property type="protein sequence ID" value="GGG84263.1"/>
    <property type="molecule type" value="Genomic_DNA"/>
</dbReference>
<dbReference type="InterPro" id="IPR020846">
    <property type="entry name" value="MFS_dom"/>
</dbReference>
<reference evidence="7" key="1">
    <citation type="journal article" date="2014" name="Int. J. Syst. Evol. Microbiol.">
        <title>Complete genome sequence of Corynebacterium casei LMG S-19264T (=DSM 44701T), isolated from a smear-ripened cheese.</title>
        <authorList>
            <consortium name="US DOE Joint Genome Institute (JGI-PGF)"/>
            <person name="Walter F."/>
            <person name="Albersmeier A."/>
            <person name="Kalinowski J."/>
            <person name="Ruckert C."/>
        </authorList>
    </citation>
    <scope>NUCLEOTIDE SEQUENCE</scope>
    <source>
        <strain evidence="7">CGMCC 1.12997</strain>
    </source>
</reference>
<keyword evidence="4 5" id="KW-0472">Membrane</keyword>
<dbReference type="GO" id="GO:0016020">
    <property type="term" value="C:membrane"/>
    <property type="evidence" value="ECO:0007669"/>
    <property type="project" value="UniProtKB-SubCell"/>
</dbReference>
<dbReference type="PANTHER" id="PTHR11662">
    <property type="entry name" value="SOLUTE CARRIER FAMILY 17"/>
    <property type="match status" value="1"/>
</dbReference>
<dbReference type="InterPro" id="IPR011701">
    <property type="entry name" value="MFS"/>
</dbReference>
<organism evidence="7 8">
    <name type="scientific">Edaphobacter dinghuensis</name>
    <dbReference type="NCBI Taxonomy" id="1560005"/>
    <lineage>
        <taxon>Bacteria</taxon>
        <taxon>Pseudomonadati</taxon>
        <taxon>Acidobacteriota</taxon>
        <taxon>Terriglobia</taxon>
        <taxon>Terriglobales</taxon>
        <taxon>Acidobacteriaceae</taxon>
        <taxon>Edaphobacter</taxon>
    </lineage>
</organism>
<name>A0A917HND2_9BACT</name>
<comment type="caution">
    <text evidence="7">The sequence shown here is derived from an EMBL/GenBank/DDBJ whole genome shotgun (WGS) entry which is preliminary data.</text>
</comment>
<sequence>MKKRNAVLALLCGVSVIIFMDRLAIAVAEPGIRADLKLSPEQWGWVLSAYVLSNALFEIPSGARGDRRGHRSELTRIAVWWSAFTAATGWCRSFFQMVGARFLFGVGAAGAYPNAAGVVSRWFPEKEHARAQGFIWAASRLGAALAPLLLVPLERVWGWKAIFWLLGGLGALWAVAWRQWFRDTPEEMEGVSSGELEEIRAGRKTKTTHEEIPWKRLLALPQFWLIVAAYFCYAWGSWFFFGWFTTWLTQGAGFTLGEMGIFASFPFVMAMLGNLVGGSLSERLVMRLGAVRAYRLVTSVCLAVGAMLLLEMSLVRSHVAIVAISSVAFGVMDLMLPAAWAMCMGLGGKFGGTATAVMNTSGNLGGWLCALLFGYVVKATGNYNLPLRVVAGMVLVAAALFARVDCSRGLEYPQAVSSE</sequence>
<feature type="transmembrane region" description="Helical" evidence="5">
    <location>
        <begin position="261"/>
        <end position="281"/>
    </location>
</feature>
<dbReference type="Gene3D" id="1.20.1250.20">
    <property type="entry name" value="MFS general substrate transporter like domains"/>
    <property type="match status" value="2"/>
</dbReference>
<dbReference type="RefSeq" id="WP_188554986.1">
    <property type="nucleotide sequence ID" value="NZ_BMGT01000003.1"/>
</dbReference>
<feature type="transmembrane region" description="Helical" evidence="5">
    <location>
        <begin position="42"/>
        <end position="57"/>
    </location>
</feature>
<evidence type="ECO:0000313" key="7">
    <source>
        <dbReference type="EMBL" id="GGG84263.1"/>
    </source>
</evidence>
<evidence type="ECO:0000259" key="6">
    <source>
        <dbReference type="PROSITE" id="PS50850"/>
    </source>
</evidence>
<keyword evidence="2 5" id="KW-0812">Transmembrane</keyword>
<accession>A0A917HND2</accession>
<dbReference type="PANTHER" id="PTHR11662:SF399">
    <property type="entry name" value="FI19708P1-RELATED"/>
    <property type="match status" value="1"/>
</dbReference>
<dbReference type="GO" id="GO:0022857">
    <property type="term" value="F:transmembrane transporter activity"/>
    <property type="evidence" value="ECO:0007669"/>
    <property type="project" value="InterPro"/>
</dbReference>
<feature type="transmembrane region" description="Helical" evidence="5">
    <location>
        <begin position="157"/>
        <end position="176"/>
    </location>
</feature>
<keyword evidence="8" id="KW-1185">Reference proteome</keyword>
<feature type="domain" description="Major facilitator superfamily (MFS) profile" evidence="6">
    <location>
        <begin position="7"/>
        <end position="409"/>
    </location>
</feature>
<evidence type="ECO:0000256" key="5">
    <source>
        <dbReference type="SAM" id="Phobius"/>
    </source>
</evidence>
<protein>
    <submittedName>
        <fullName evidence="7">Glucarate transporter</fullName>
    </submittedName>
</protein>
<evidence type="ECO:0000256" key="3">
    <source>
        <dbReference type="ARBA" id="ARBA00022989"/>
    </source>
</evidence>
<evidence type="ECO:0000313" key="8">
    <source>
        <dbReference type="Proteomes" id="UP000647241"/>
    </source>
</evidence>
<feature type="transmembrane region" description="Helical" evidence="5">
    <location>
        <begin position="320"/>
        <end position="344"/>
    </location>
</feature>
<dbReference type="SUPFAM" id="SSF103473">
    <property type="entry name" value="MFS general substrate transporter"/>
    <property type="match status" value="1"/>
</dbReference>
<feature type="transmembrane region" description="Helical" evidence="5">
    <location>
        <begin position="77"/>
        <end position="95"/>
    </location>
</feature>
<gene>
    <name evidence="7" type="ORF">GCM10011585_30070</name>
</gene>
<dbReference type="AlphaFoldDB" id="A0A917HND2"/>
<feature type="transmembrane region" description="Helical" evidence="5">
    <location>
        <begin position="223"/>
        <end position="241"/>
    </location>
</feature>
<feature type="transmembrane region" description="Helical" evidence="5">
    <location>
        <begin position="293"/>
        <end position="314"/>
    </location>
</feature>
<feature type="transmembrane region" description="Helical" evidence="5">
    <location>
        <begin position="356"/>
        <end position="377"/>
    </location>
</feature>
<evidence type="ECO:0000256" key="1">
    <source>
        <dbReference type="ARBA" id="ARBA00004141"/>
    </source>
</evidence>
<dbReference type="Proteomes" id="UP000647241">
    <property type="component" value="Unassembled WGS sequence"/>
</dbReference>
<feature type="transmembrane region" description="Helical" evidence="5">
    <location>
        <begin position="383"/>
        <end position="402"/>
    </location>
</feature>
<evidence type="ECO:0000256" key="2">
    <source>
        <dbReference type="ARBA" id="ARBA00022692"/>
    </source>
</evidence>
<dbReference type="Pfam" id="PF07690">
    <property type="entry name" value="MFS_1"/>
    <property type="match status" value="1"/>
</dbReference>